<dbReference type="Proteomes" id="UP000684084">
    <property type="component" value="Unassembled WGS sequence"/>
</dbReference>
<gene>
    <name evidence="1" type="ORF">CHRIB12_LOCUS12704</name>
</gene>
<evidence type="ECO:0000313" key="2">
    <source>
        <dbReference type="Proteomes" id="UP000684084"/>
    </source>
</evidence>
<accession>A0A916EBZ5</accession>
<dbReference type="EMBL" id="CAGKOT010000028">
    <property type="protein sequence ID" value="CAB5370613.1"/>
    <property type="molecule type" value="Genomic_DNA"/>
</dbReference>
<proteinExistence type="predicted"/>
<dbReference type="AlphaFoldDB" id="A0A916EBZ5"/>
<organism evidence="1 2">
    <name type="scientific">Rhizophagus irregularis</name>
    <dbReference type="NCBI Taxonomy" id="588596"/>
    <lineage>
        <taxon>Eukaryota</taxon>
        <taxon>Fungi</taxon>
        <taxon>Fungi incertae sedis</taxon>
        <taxon>Mucoromycota</taxon>
        <taxon>Glomeromycotina</taxon>
        <taxon>Glomeromycetes</taxon>
        <taxon>Glomerales</taxon>
        <taxon>Glomeraceae</taxon>
        <taxon>Rhizophagus</taxon>
    </lineage>
</organism>
<comment type="caution">
    <text evidence="1">The sequence shown here is derived from an EMBL/GenBank/DDBJ whole genome shotgun (WGS) entry which is preliminary data.</text>
</comment>
<reference evidence="1" key="1">
    <citation type="submission" date="2020-05" db="EMBL/GenBank/DDBJ databases">
        <authorList>
            <person name="Rincon C."/>
            <person name="Sanders R I."/>
            <person name="Robbins C."/>
            <person name="Chaturvedi A."/>
        </authorList>
    </citation>
    <scope>NUCLEOTIDE SEQUENCE</scope>
    <source>
        <strain evidence="1">CHB12</strain>
    </source>
</reference>
<protein>
    <submittedName>
        <fullName evidence="1">Uncharacterized protein</fullName>
    </submittedName>
</protein>
<dbReference type="OrthoDB" id="10638874at2759"/>
<name>A0A916EBZ5_9GLOM</name>
<evidence type="ECO:0000313" key="1">
    <source>
        <dbReference type="EMBL" id="CAB5370613.1"/>
    </source>
</evidence>
<sequence>MRVAGRIGVIIVPAALEHPRCLEEAPVMVAAQDRLALFVEDHRIARRLGEALHIGIHAHDLAGQRRLIILVQIGIAAIGIEGAILPALELPAPDAAEIHVALAVLVSEHRRIHREAARNRLGLGLERAHRAL</sequence>